<dbReference type="AlphaFoldDB" id="D4YUX7"/>
<comment type="caution">
    <text evidence="1">The sequence shown here is derived from an EMBL/GenBank/DDBJ whole genome shotgun (WGS) entry which is preliminary data.</text>
</comment>
<organism evidence="1 2">
    <name type="scientific">Lactobacillus amylolyticus DSM 11664</name>
    <dbReference type="NCBI Taxonomy" id="585524"/>
    <lineage>
        <taxon>Bacteria</taxon>
        <taxon>Bacillati</taxon>
        <taxon>Bacillota</taxon>
        <taxon>Bacilli</taxon>
        <taxon>Lactobacillales</taxon>
        <taxon>Lactobacillaceae</taxon>
        <taxon>Lactobacillus</taxon>
    </lineage>
</organism>
<gene>
    <name evidence="1" type="ORF">HMPREF0493_1338</name>
</gene>
<evidence type="ECO:0000313" key="1">
    <source>
        <dbReference type="EMBL" id="EFG55028.1"/>
    </source>
</evidence>
<proteinExistence type="predicted"/>
<accession>D4YUX7</accession>
<evidence type="ECO:0000313" key="2">
    <source>
        <dbReference type="Proteomes" id="UP000004069"/>
    </source>
</evidence>
<dbReference type="EMBL" id="ADNY01000055">
    <property type="protein sequence ID" value="EFG55028.1"/>
    <property type="molecule type" value="Genomic_DNA"/>
</dbReference>
<dbReference type="Proteomes" id="UP000004069">
    <property type="component" value="Unassembled WGS sequence"/>
</dbReference>
<sequence>MDFSQIYYRPSGEYFLINKRDKNNTRISRALKAKPLVRKQAVFNMN</sequence>
<protein>
    <submittedName>
        <fullName evidence="1">Uncharacterized protein</fullName>
    </submittedName>
</protein>
<reference evidence="1 2" key="1">
    <citation type="submission" date="2010-04" db="EMBL/GenBank/DDBJ databases">
        <authorList>
            <person name="Muzny D."/>
            <person name="Qin X."/>
            <person name="Deng J."/>
            <person name="Jiang H."/>
            <person name="Liu Y."/>
            <person name="Qu J."/>
            <person name="Song X.-Z."/>
            <person name="Zhang L."/>
            <person name="Thornton R."/>
            <person name="Coyle M."/>
            <person name="Francisco L."/>
            <person name="Jackson L."/>
            <person name="Javaid M."/>
            <person name="Korchina V."/>
            <person name="Kovar C."/>
            <person name="Mata R."/>
            <person name="Mathew T."/>
            <person name="Ngo R."/>
            <person name="Nguyen L."/>
            <person name="Nguyen N."/>
            <person name="Okwuonu G."/>
            <person name="Ongeri F."/>
            <person name="Pham C."/>
            <person name="Simmons D."/>
            <person name="Wilczek-Boney K."/>
            <person name="Hale W."/>
            <person name="Jakkamsetti A."/>
            <person name="Pham P."/>
            <person name="Ruth R."/>
            <person name="San Lucas F."/>
            <person name="Warren J."/>
            <person name="Zhang J."/>
            <person name="Zhao Z."/>
            <person name="Zhou C."/>
            <person name="Zhu D."/>
            <person name="Lee S."/>
            <person name="Bess C."/>
            <person name="Blankenburg K."/>
            <person name="Forbes L."/>
            <person name="Fu Q."/>
            <person name="Gubbala S."/>
            <person name="Hirani K."/>
            <person name="Jayaseelan J.C."/>
            <person name="Lara F."/>
            <person name="Munidasa M."/>
            <person name="Palculict T."/>
            <person name="Patil S."/>
            <person name="Pu L.-L."/>
            <person name="Saada N."/>
            <person name="Tang L."/>
            <person name="Weissenberger G."/>
            <person name="Zhu Y."/>
            <person name="Hemphill L."/>
            <person name="Shang Y."/>
            <person name="Youmans B."/>
            <person name="Ayvaz T."/>
            <person name="Ross M."/>
            <person name="Santibanez J."/>
            <person name="Aqrawi P."/>
            <person name="Gross S."/>
            <person name="Joshi V."/>
            <person name="Fowler G."/>
            <person name="Nazareth L."/>
            <person name="Reid J."/>
            <person name="Worley K."/>
            <person name="Petrosino J."/>
            <person name="Highlander S."/>
            <person name="Gibbs R."/>
        </authorList>
    </citation>
    <scope>NUCLEOTIDE SEQUENCE [LARGE SCALE GENOMIC DNA]</scope>
    <source>
        <strain evidence="1 2">DSM 11664</strain>
    </source>
</reference>
<keyword evidence="2" id="KW-1185">Reference proteome</keyword>
<name>D4YUX7_9LACO</name>